<dbReference type="AlphaFoldDB" id="A0A4Z2IQQ8"/>
<sequence>MSPIHRLTNGSKGGAVYLRSFQRVFKHCHSGEEALCGSVVHCRPLCGVDLRYSDALERVHAELGNWIHRDSHSALTLSVSCRVMSLDSAAGSRSSLLKAGSTMMFLRAAEVLGQVVHAEVFMLAVSLETDLHMQRHEGRFRFLLLGHAQQIPASQASDLRCQKEFVLLLREGGALNNHMVRSNSAKNLPTVRFVPQSAGNPVSLDGVSCLPQCREVVDATDPGELVTRCAELVSSSAFTCLQKRGGREMEMAMTQAVTTIPVARPGVRFLE</sequence>
<accession>A0A4Z2IQQ8</accession>
<reference evidence="1 2" key="1">
    <citation type="submission" date="2019-03" db="EMBL/GenBank/DDBJ databases">
        <title>First draft genome of Liparis tanakae, snailfish: a comprehensive survey of snailfish specific genes.</title>
        <authorList>
            <person name="Kim W."/>
            <person name="Song I."/>
            <person name="Jeong J.-H."/>
            <person name="Kim D."/>
            <person name="Kim S."/>
            <person name="Ryu S."/>
            <person name="Song J.Y."/>
            <person name="Lee S.K."/>
        </authorList>
    </citation>
    <scope>NUCLEOTIDE SEQUENCE [LARGE SCALE GENOMIC DNA]</scope>
    <source>
        <tissue evidence="1">Muscle</tissue>
    </source>
</reference>
<dbReference type="EMBL" id="SRLO01000056">
    <property type="protein sequence ID" value="TNN80161.1"/>
    <property type="molecule type" value="Genomic_DNA"/>
</dbReference>
<keyword evidence="2" id="KW-1185">Reference proteome</keyword>
<evidence type="ECO:0000313" key="2">
    <source>
        <dbReference type="Proteomes" id="UP000314294"/>
    </source>
</evidence>
<name>A0A4Z2IQQ8_9TELE</name>
<comment type="caution">
    <text evidence="1">The sequence shown here is derived from an EMBL/GenBank/DDBJ whole genome shotgun (WGS) entry which is preliminary data.</text>
</comment>
<gene>
    <name evidence="1" type="ORF">EYF80_009486</name>
</gene>
<evidence type="ECO:0000313" key="1">
    <source>
        <dbReference type="EMBL" id="TNN80161.1"/>
    </source>
</evidence>
<dbReference type="Proteomes" id="UP000314294">
    <property type="component" value="Unassembled WGS sequence"/>
</dbReference>
<protein>
    <submittedName>
        <fullName evidence="1">Uncharacterized protein</fullName>
    </submittedName>
</protein>
<organism evidence="1 2">
    <name type="scientific">Liparis tanakae</name>
    <name type="common">Tanaka's snailfish</name>
    <dbReference type="NCBI Taxonomy" id="230148"/>
    <lineage>
        <taxon>Eukaryota</taxon>
        <taxon>Metazoa</taxon>
        <taxon>Chordata</taxon>
        <taxon>Craniata</taxon>
        <taxon>Vertebrata</taxon>
        <taxon>Euteleostomi</taxon>
        <taxon>Actinopterygii</taxon>
        <taxon>Neopterygii</taxon>
        <taxon>Teleostei</taxon>
        <taxon>Neoteleostei</taxon>
        <taxon>Acanthomorphata</taxon>
        <taxon>Eupercaria</taxon>
        <taxon>Perciformes</taxon>
        <taxon>Cottioidei</taxon>
        <taxon>Cottales</taxon>
        <taxon>Liparidae</taxon>
        <taxon>Liparis</taxon>
    </lineage>
</organism>
<proteinExistence type="predicted"/>